<evidence type="ECO:0000313" key="2">
    <source>
        <dbReference type="EMBL" id="KAK7521672.1"/>
    </source>
</evidence>
<gene>
    <name evidence="2" type="ORF">IWZ03DRAFT_99247</name>
</gene>
<keyword evidence="3" id="KW-1185">Reference proteome</keyword>
<feature type="region of interest" description="Disordered" evidence="1">
    <location>
        <begin position="182"/>
        <end position="351"/>
    </location>
</feature>
<feature type="region of interest" description="Disordered" evidence="1">
    <location>
        <begin position="365"/>
        <end position="436"/>
    </location>
</feature>
<feature type="compositionally biased region" description="Low complexity" evidence="1">
    <location>
        <begin position="23"/>
        <end position="48"/>
    </location>
</feature>
<organism evidence="2 3">
    <name type="scientific">Phyllosticta citriasiana</name>
    <dbReference type="NCBI Taxonomy" id="595635"/>
    <lineage>
        <taxon>Eukaryota</taxon>
        <taxon>Fungi</taxon>
        <taxon>Dikarya</taxon>
        <taxon>Ascomycota</taxon>
        <taxon>Pezizomycotina</taxon>
        <taxon>Dothideomycetes</taxon>
        <taxon>Dothideomycetes incertae sedis</taxon>
        <taxon>Botryosphaeriales</taxon>
        <taxon>Phyllostictaceae</taxon>
        <taxon>Phyllosticta</taxon>
    </lineage>
</organism>
<name>A0ABR1KU17_9PEZI</name>
<feature type="compositionally biased region" description="Basic and acidic residues" evidence="1">
    <location>
        <begin position="286"/>
        <end position="309"/>
    </location>
</feature>
<protein>
    <recommendedName>
        <fullName evidence="4">Mucin</fullName>
    </recommendedName>
</protein>
<feature type="compositionally biased region" description="Basic and acidic residues" evidence="1">
    <location>
        <begin position="331"/>
        <end position="340"/>
    </location>
</feature>
<sequence>MSAPPRCRPAAPISHGRRPHPPASVAVPASAYRRPATTESTSSSSSPSKRPPFPPSRMPAPLLSAQEYVALPPSVQRKYCSSFERQRLAERSTTQAPSPDMNSPMPQRPQTSHSSQRSASQSRSHSATRKTLRKARNTLDCDVTQAEAQWFLSLPDKIIKTCLSRDEAILLAHRCEALVIDSDSEYGPNGDDADRRGRWPYPDVNPHSHDPDAAESPLPSNHMVPRPLPARPSVSPRRNPLRKALPSTHGFARHSSAPPLPSPGALPLYHQSARPRAASNIVAPRHSGDANEPYAKHYQDPETRSKLREYLASTQKFDEVVEYGFPSSKQPVDRSTEAPRSDPYARLASRDVQTFLRDDAVSFLSSSYDDESDEENSSVADMDAPMTPLDHDEGFRAQLPDSNKSSMDSRGGASQPWRPNGSHESHLNPFSQSLGNREMTLRMTLTRPELRADETELYGWQQSEDRKNDPLALQDLPPENEDKTGMHGPFAPHASKHAKLVRKFLGKVKKGK</sequence>
<reference evidence="2 3" key="1">
    <citation type="submission" date="2024-04" db="EMBL/GenBank/DDBJ databases">
        <title>Phyllosticta paracitricarpa is synonymous to the EU quarantine fungus P. citricarpa based on phylogenomic analyses.</title>
        <authorList>
            <consortium name="Lawrence Berkeley National Laboratory"/>
            <person name="Van Ingen-Buijs V.A."/>
            <person name="Van Westerhoven A.C."/>
            <person name="Haridas S."/>
            <person name="Skiadas P."/>
            <person name="Martin F."/>
            <person name="Groenewald J.Z."/>
            <person name="Crous P.W."/>
            <person name="Seidl M.F."/>
        </authorList>
    </citation>
    <scope>NUCLEOTIDE SEQUENCE [LARGE SCALE GENOMIC DNA]</scope>
    <source>
        <strain evidence="2 3">CBS 123371</strain>
    </source>
</reference>
<evidence type="ECO:0000313" key="3">
    <source>
        <dbReference type="Proteomes" id="UP001363622"/>
    </source>
</evidence>
<dbReference type="EMBL" id="JBBPHU010000002">
    <property type="protein sequence ID" value="KAK7521672.1"/>
    <property type="molecule type" value="Genomic_DNA"/>
</dbReference>
<accession>A0ABR1KU17</accession>
<evidence type="ECO:0000256" key="1">
    <source>
        <dbReference type="SAM" id="MobiDB-lite"/>
    </source>
</evidence>
<dbReference type="Proteomes" id="UP001363622">
    <property type="component" value="Unassembled WGS sequence"/>
</dbReference>
<feature type="compositionally biased region" description="Polar residues" evidence="1">
    <location>
        <begin position="91"/>
        <end position="111"/>
    </location>
</feature>
<feature type="region of interest" description="Disordered" evidence="1">
    <location>
        <begin position="458"/>
        <end position="494"/>
    </location>
</feature>
<proteinExistence type="predicted"/>
<feature type="region of interest" description="Disordered" evidence="1">
    <location>
        <begin position="1"/>
        <end position="65"/>
    </location>
</feature>
<evidence type="ECO:0008006" key="4">
    <source>
        <dbReference type="Google" id="ProtNLM"/>
    </source>
</evidence>
<comment type="caution">
    <text evidence="2">The sequence shown here is derived from an EMBL/GenBank/DDBJ whole genome shotgun (WGS) entry which is preliminary data.</text>
</comment>
<feature type="compositionally biased region" description="Low complexity" evidence="1">
    <location>
        <begin position="112"/>
        <end position="125"/>
    </location>
</feature>
<feature type="region of interest" description="Disordered" evidence="1">
    <location>
        <begin position="81"/>
        <end position="133"/>
    </location>
</feature>
<feature type="compositionally biased region" description="Pro residues" evidence="1">
    <location>
        <begin position="49"/>
        <end position="58"/>
    </location>
</feature>